<accession>A0ABV5BUU6</accession>
<dbReference type="Proteomes" id="UP001580430">
    <property type="component" value="Unassembled WGS sequence"/>
</dbReference>
<comment type="caution">
    <text evidence="1">The sequence shown here is derived from an EMBL/GenBank/DDBJ whole genome shotgun (WGS) entry which is preliminary data.</text>
</comment>
<dbReference type="RefSeq" id="WP_375518299.1">
    <property type="nucleotide sequence ID" value="NZ_JBHIRY010000001.1"/>
</dbReference>
<dbReference type="EMBL" id="JBHIRY010000001">
    <property type="protein sequence ID" value="MFB5759047.1"/>
    <property type="molecule type" value="Genomic_DNA"/>
</dbReference>
<proteinExistence type="predicted"/>
<evidence type="ECO:0000313" key="1">
    <source>
        <dbReference type="EMBL" id="MFB5759047.1"/>
    </source>
</evidence>
<reference evidence="1 2" key="1">
    <citation type="submission" date="2024-09" db="EMBL/GenBank/DDBJ databases">
        <title>Paenibacillus zeirhizospherea sp. nov., isolated from surface of the maize (Zea mays) roots in a horticulture field, Hungary.</title>
        <authorList>
            <person name="Marton D."/>
            <person name="Farkas M."/>
            <person name="Bedics A."/>
            <person name="Toth E."/>
            <person name="Tancsics A."/>
            <person name="Boka K."/>
            <person name="Marati G."/>
            <person name="Kriszt B."/>
            <person name="Cserhati M."/>
        </authorList>
    </citation>
    <scope>NUCLEOTIDE SEQUENCE [LARGE SCALE GENOMIC DNA]</scope>
    <source>
        <strain evidence="1 2">JCM 18446</strain>
    </source>
</reference>
<protein>
    <submittedName>
        <fullName evidence="1">Uncharacterized protein</fullName>
    </submittedName>
</protein>
<gene>
    <name evidence="1" type="ORF">ACE5LO_01440</name>
</gene>
<evidence type="ECO:0000313" key="2">
    <source>
        <dbReference type="Proteomes" id="UP001580430"/>
    </source>
</evidence>
<keyword evidence="2" id="KW-1185">Reference proteome</keyword>
<sequence>MNLKLVVNEKSKYTSEDATAYYALYNGEILLRKTSSAEFILNVLSEFKGYNVEIK</sequence>
<name>A0ABV5BUU6_9BACL</name>
<organism evidence="1 2">
    <name type="scientific">Paenibacillus medicaginis</name>
    <dbReference type="NCBI Taxonomy" id="1470560"/>
    <lineage>
        <taxon>Bacteria</taxon>
        <taxon>Bacillati</taxon>
        <taxon>Bacillota</taxon>
        <taxon>Bacilli</taxon>
        <taxon>Bacillales</taxon>
        <taxon>Paenibacillaceae</taxon>
        <taxon>Paenibacillus</taxon>
    </lineage>
</organism>